<dbReference type="GO" id="GO:0005737">
    <property type="term" value="C:cytoplasm"/>
    <property type="evidence" value="ECO:0007669"/>
    <property type="project" value="TreeGrafter"/>
</dbReference>
<dbReference type="GO" id="GO:0005524">
    <property type="term" value="F:ATP binding"/>
    <property type="evidence" value="ECO:0007669"/>
    <property type="project" value="UniProtKB-KW"/>
</dbReference>
<evidence type="ECO:0000256" key="2">
    <source>
        <dbReference type="ARBA" id="ARBA00022840"/>
    </source>
</evidence>
<dbReference type="InterPro" id="IPR027417">
    <property type="entry name" value="P-loop_NTPase"/>
</dbReference>
<dbReference type="SMART" id="SM00028">
    <property type="entry name" value="TPR"/>
    <property type="match status" value="9"/>
</dbReference>
<dbReference type="InterPro" id="IPR005158">
    <property type="entry name" value="BTAD"/>
</dbReference>
<evidence type="ECO:0000313" key="5">
    <source>
        <dbReference type="Proteomes" id="UP000008922"/>
    </source>
</evidence>
<dbReference type="SMART" id="SM01043">
    <property type="entry name" value="BTAD"/>
    <property type="match status" value="1"/>
</dbReference>
<dbReference type="eggNOG" id="COG3899">
    <property type="taxonomic scope" value="Bacteria"/>
</dbReference>
<dbReference type="RefSeq" id="WP_013561053.1">
    <property type="nucleotide sequence ID" value="NC_014960.1"/>
</dbReference>
<dbReference type="PANTHER" id="PTHR16305">
    <property type="entry name" value="TESTICULAR SOLUBLE ADENYLYL CYCLASE"/>
    <property type="match status" value="1"/>
</dbReference>
<protein>
    <recommendedName>
        <fullName evidence="3">Bacterial transcriptional activator domain-containing protein</fullName>
    </recommendedName>
</protein>
<dbReference type="eggNOG" id="COG0457">
    <property type="taxonomic scope" value="Bacteria"/>
</dbReference>
<keyword evidence="5" id="KW-1185">Reference proteome</keyword>
<dbReference type="Gene3D" id="1.10.10.10">
    <property type="entry name" value="Winged helix-like DNA-binding domain superfamily/Winged helix DNA-binding domain"/>
    <property type="match status" value="1"/>
</dbReference>
<feature type="domain" description="Bacterial transcriptional activator" evidence="3">
    <location>
        <begin position="110"/>
        <end position="269"/>
    </location>
</feature>
<dbReference type="SUPFAM" id="SSF52540">
    <property type="entry name" value="P-loop containing nucleoside triphosphate hydrolases"/>
    <property type="match status" value="1"/>
</dbReference>
<dbReference type="KEGG" id="atm:ANT_26750"/>
<dbReference type="Pfam" id="PF13424">
    <property type="entry name" value="TPR_12"/>
    <property type="match status" value="1"/>
</dbReference>
<name>E8N0F2_ANATU</name>
<dbReference type="Pfam" id="PF13191">
    <property type="entry name" value="AAA_16"/>
    <property type="match status" value="1"/>
</dbReference>
<dbReference type="EMBL" id="AP012029">
    <property type="protein sequence ID" value="BAJ64701.1"/>
    <property type="molecule type" value="Genomic_DNA"/>
</dbReference>
<keyword evidence="1" id="KW-0547">Nucleotide-binding</keyword>
<dbReference type="InParanoid" id="E8N0F2"/>
<dbReference type="InterPro" id="IPR019734">
    <property type="entry name" value="TPR_rpt"/>
</dbReference>
<proteinExistence type="predicted"/>
<dbReference type="PANTHER" id="PTHR16305:SF28">
    <property type="entry name" value="GUANYLATE CYCLASE DOMAIN-CONTAINING PROTEIN"/>
    <property type="match status" value="1"/>
</dbReference>
<dbReference type="Pfam" id="PF03704">
    <property type="entry name" value="BTAD"/>
    <property type="match status" value="1"/>
</dbReference>
<accession>E8N0F2</accession>
<sequence length="1210" mass="136696">MVGQHNPNVGGEPLKPLRIYLLGPPRVEILEGFAVIPRRQARALLYRLAAGVEPIPRERLCFLFWPDEAEATARRYLSHLLTHLQRALIMPDCFVFNGDQIGLNFQQVWSDVVEFEDLCAYLREPDTQYALQSYGTTGFLRDPAALRLRISLYHGSFLEGFSLPGAAEFEEWSTQKRYALERLYLSAVEMLMEDFAEKGELELAIQYAQRYLDTDPLVEDVHRRLIELYAISGNRNAALRQFEICARILEQELGVSPLPETRLIYQDVLERRIFLKRVIKPKWEPISGANVPLIGRAQAMTWLEEAVQDALAGNEKVILISGEAGMGKSRLLQEFIARLSSNIAVIAGGAHVEACTLPYYPIIQALRSLCHPAEEGAPAPLLRWLPPTLDHIWLVEASRVLPELRTLYPNLPLPLPAASEEARSRLFDALVQIVIGLSTSPLFLRSFSSLLLCLEDLHWADSATLEWLVHFGRQIRGSHLVVLGTYRSEEVDALVDLRQGLKSAQVLTELQLQGLDTSSILLLLSFFRGGTLDRQEEFAEQLYASTGGNPFFLLEVLKSMLEKEETMEVCTGEKYIPLPDTVREVIQARIRRLTPVGRQVLEAGAVIGPVFSFDFLRGVAGRREMEVVNGLDELVARQLLMESGVEYRFPHELVARVVEENLSPVRRQILHRRAGWTLARLNPAAVTALARHFDLGGEPRQALSYYEKAVQQAESLFAWKEAEEHQNRMLVLLERLDPHQNQPDAIMQRGLIWLNRAYHDYLKGKIEDRDKDLEVVKTLAEKLQQKTLYLQFLLQQVRYLNLGGHYKKAITLAEEGMQGIPGEELTSLSRFTVALLYVEIAFAHYLLGQPRQGFSALRSAQVAAGESRNPEIQGPIKHHLGYMHLHRGEYLQALTHQQEALRCHQTARDFNGIAWAELDLGFLYLKLGQFLEAKNHLEASLRLAQRISARPAEIYARTYTGYLKLYQGLYMPALECFRETIQLHQTVHQEHGVVAAEIGLGMALYHLGMDSEAGIRFQHAVERAREVSHRRRLVEALVGWGLIELDEFHLQQAAQILDEAVHLARLSECGENLAAGLAALAQAQRRLGDSSAALKTAIEALTNAQRLALPVCEMWAQMEIGLSCLAAGENERALEHSSRAVSLLPQAYEGWIPTEEVYFSHAKILSAMGSPAEAHYFQQQARILIEKKSQHISDPSQKERYLLQKLPFLS</sequence>
<dbReference type="GO" id="GO:0004016">
    <property type="term" value="F:adenylate cyclase activity"/>
    <property type="evidence" value="ECO:0007669"/>
    <property type="project" value="TreeGrafter"/>
</dbReference>
<dbReference type="AlphaFoldDB" id="E8N0F2"/>
<dbReference type="Gene3D" id="1.25.40.10">
    <property type="entry name" value="Tetratricopeptide repeat domain"/>
    <property type="match status" value="3"/>
</dbReference>
<dbReference type="InterPro" id="IPR041664">
    <property type="entry name" value="AAA_16"/>
</dbReference>
<dbReference type="InterPro" id="IPR036388">
    <property type="entry name" value="WH-like_DNA-bd_sf"/>
</dbReference>
<evidence type="ECO:0000256" key="1">
    <source>
        <dbReference type="ARBA" id="ARBA00022741"/>
    </source>
</evidence>
<organism evidence="4 5">
    <name type="scientific">Anaerolinea thermophila (strain DSM 14523 / JCM 11388 / NBRC 100420 / UNI-1)</name>
    <dbReference type="NCBI Taxonomy" id="926569"/>
    <lineage>
        <taxon>Bacteria</taxon>
        <taxon>Bacillati</taxon>
        <taxon>Chloroflexota</taxon>
        <taxon>Anaerolineae</taxon>
        <taxon>Anaerolineales</taxon>
        <taxon>Anaerolineaceae</taxon>
        <taxon>Anaerolinea</taxon>
    </lineage>
</organism>
<evidence type="ECO:0000313" key="4">
    <source>
        <dbReference type="EMBL" id="BAJ64701.1"/>
    </source>
</evidence>
<dbReference type="STRING" id="926569.ANT_26750"/>
<reference evidence="4 5" key="1">
    <citation type="submission" date="2010-12" db="EMBL/GenBank/DDBJ databases">
        <title>Whole genome sequence of Anaerolinea thermophila UNI-1.</title>
        <authorList>
            <person name="Narita-Yamada S."/>
            <person name="Kishi E."/>
            <person name="Watanabe Y."/>
            <person name="Takasaki K."/>
            <person name="Ankai A."/>
            <person name="Oguchi A."/>
            <person name="Fukui S."/>
            <person name="Takahashi M."/>
            <person name="Yashiro I."/>
            <person name="Hosoyama A."/>
            <person name="Sekiguchi Y."/>
            <person name="Hanada S."/>
            <person name="Fujita N."/>
        </authorList>
    </citation>
    <scope>NUCLEOTIDE SEQUENCE [LARGE SCALE GENOMIC DNA]</scope>
    <source>
        <strain evidence="5">DSM 14523 / JCM 11388 / NBRC 100420 / UNI-1</strain>
    </source>
</reference>
<dbReference type="SUPFAM" id="SSF48452">
    <property type="entry name" value="TPR-like"/>
    <property type="match status" value="3"/>
</dbReference>
<gene>
    <name evidence="4" type="ordered locus">ANT_26750</name>
</gene>
<keyword evidence="2" id="KW-0067">ATP-binding</keyword>
<evidence type="ECO:0000259" key="3">
    <source>
        <dbReference type="SMART" id="SM01043"/>
    </source>
</evidence>
<dbReference type="Proteomes" id="UP000008922">
    <property type="component" value="Chromosome"/>
</dbReference>
<dbReference type="HOGENOM" id="CLU_004435_1_1_0"/>
<dbReference type="InterPro" id="IPR011990">
    <property type="entry name" value="TPR-like_helical_dom_sf"/>
</dbReference>
<dbReference type="eggNOG" id="COG3629">
    <property type="taxonomic scope" value="Bacteria"/>
</dbReference>